<feature type="transmembrane region" description="Helical" evidence="6">
    <location>
        <begin position="747"/>
        <end position="770"/>
    </location>
</feature>
<dbReference type="PANTHER" id="PTHR30572:SF18">
    <property type="entry name" value="ABC-TYPE MACROLIDE FAMILY EXPORT SYSTEM PERMEASE COMPONENT 2"/>
    <property type="match status" value="1"/>
</dbReference>
<evidence type="ECO:0000256" key="1">
    <source>
        <dbReference type="ARBA" id="ARBA00004651"/>
    </source>
</evidence>
<dbReference type="GO" id="GO:0022857">
    <property type="term" value="F:transmembrane transporter activity"/>
    <property type="evidence" value="ECO:0007669"/>
    <property type="project" value="TreeGrafter"/>
</dbReference>
<organism evidence="9 10">
    <name type="scientific">Pedobacter hiemivivus</name>
    <dbReference type="NCBI Taxonomy" id="2530454"/>
    <lineage>
        <taxon>Bacteria</taxon>
        <taxon>Pseudomonadati</taxon>
        <taxon>Bacteroidota</taxon>
        <taxon>Sphingobacteriia</taxon>
        <taxon>Sphingobacteriales</taxon>
        <taxon>Sphingobacteriaceae</taxon>
        <taxon>Pedobacter</taxon>
    </lineage>
</organism>
<dbReference type="OrthoDB" id="1451596at2"/>
<dbReference type="InterPro" id="IPR003838">
    <property type="entry name" value="ABC3_permease_C"/>
</dbReference>
<evidence type="ECO:0000256" key="6">
    <source>
        <dbReference type="SAM" id="Phobius"/>
    </source>
</evidence>
<feature type="domain" description="ABC3 transporter permease C-terminal" evidence="7">
    <location>
        <begin position="668"/>
        <end position="780"/>
    </location>
</feature>
<keyword evidence="2" id="KW-1003">Cell membrane</keyword>
<gene>
    <name evidence="9" type="ORF">EZ444_20270</name>
</gene>
<dbReference type="EMBL" id="SJSM01000017">
    <property type="protein sequence ID" value="TCC89911.1"/>
    <property type="molecule type" value="Genomic_DNA"/>
</dbReference>
<name>A0A4R0MSD5_9SPHI</name>
<comment type="subcellular location">
    <subcellularLocation>
        <location evidence="1">Cell membrane</location>
        <topology evidence="1">Multi-pass membrane protein</topology>
    </subcellularLocation>
</comment>
<comment type="caution">
    <text evidence="9">The sequence shown here is derived from an EMBL/GenBank/DDBJ whole genome shotgun (WGS) entry which is preliminary data.</text>
</comment>
<evidence type="ECO:0000256" key="2">
    <source>
        <dbReference type="ARBA" id="ARBA00022475"/>
    </source>
</evidence>
<accession>A0A4R0MSD5</accession>
<feature type="domain" description="ABC3 transporter permease C-terminal" evidence="7">
    <location>
        <begin position="284"/>
        <end position="400"/>
    </location>
</feature>
<dbReference type="AlphaFoldDB" id="A0A4R0MSD5"/>
<feature type="transmembrane region" description="Helical" evidence="6">
    <location>
        <begin position="667"/>
        <end position="688"/>
    </location>
</feature>
<dbReference type="InterPro" id="IPR025857">
    <property type="entry name" value="MacB_PCD"/>
</dbReference>
<evidence type="ECO:0000256" key="5">
    <source>
        <dbReference type="ARBA" id="ARBA00023136"/>
    </source>
</evidence>
<dbReference type="PROSITE" id="PS51257">
    <property type="entry name" value="PROKAR_LIPOPROTEIN"/>
    <property type="match status" value="1"/>
</dbReference>
<evidence type="ECO:0000259" key="7">
    <source>
        <dbReference type="Pfam" id="PF02687"/>
    </source>
</evidence>
<feature type="domain" description="MacB-like periplasmic core" evidence="8">
    <location>
        <begin position="20"/>
        <end position="237"/>
    </location>
</feature>
<reference evidence="9 10" key="1">
    <citation type="submission" date="2019-02" db="EMBL/GenBank/DDBJ databases">
        <title>Pedobacter sp. RP-3-8 sp. nov., isolated from Arctic soil.</title>
        <authorList>
            <person name="Dahal R.H."/>
        </authorList>
    </citation>
    <scope>NUCLEOTIDE SEQUENCE [LARGE SCALE GENOMIC DNA]</scope>
    <source>
        <strain evidence="9 10">RP-3-8</strain>
    </source>
</reference>
<keyword evidence="4 6" id="KW-1133">Transmembrane helix</keyword>
<dbReference type="Pfam" id="PF12704">
    <property type="entry name" value="MacB_PCD"/>
    <property type="match status" value="1"/>
</dbReference>
<feature type="transmembrane region" description="Helical" evidence="6">
    <location>
        <begin position="375"/>
        <end position="395"/>
    </location>
</feature>
<evidence type="ECO:0000313" key="9">
    <source>
        <dbReference type="EMBL" id="TCC89911.1"/>
    </source>
</evidence>
<keyword evidence="3 6" id="KW-0812">Transmembrane</keyword>
<feature type="transmembrane region" description="Helical" evidence="6">
    <location>
        <begin position="716"/>
        <end position="735"/>
    </location>
</feature>
<dbReference type="GO" id="GO:0005886">
    <property type="term" value="C:plasma membrane"/>
    <property type="evidence" value="ECO:0007669"/>
    <property type="project" value="UniProtKB-SubCell"/>
</dbReference>
<dbReference type="Pfam" id="PF02687">
    <property type="entry name" value="FtsX"/>
    <property type="match status" value="2"/>
</dbReference>
<dbReference type="PANTHER" id="PTHR30572">
    <property type="entry name" value="MEMBRANE COMPONENT OF TRANSPORTER-RELATED"/>
    <property type="match status" value="1"/>
</dbReference>
<sequence length="787" mass="88332">MFRLNLKIAWRNLWKNKGYTLINAGGLAIGLASCMLLLLYVSYEWTYDKQFSNYDKTYIVFNNSTTPNEVFTWKWTPRVLAREIREKIPGVAHVSRSSFPEEKLISYGRKNIKKNVVFADTEFLKILDYKIVKGNADKVLQDVNTIILTESTARSLFGNEDPINKMVKLENLEALKVEAIVKDVPLNSSIQFDYLLPWALLERRDVGIRNSDWGNNFCLTLVQLQDNELFGQVSVQMKGVFKRNEQGTNADAFLHPLSKWHLYSNFENGVSVGGKISQIRIFFILAFCVLLIACVNFMNLSTARSEKRAKEVGVRKAIGSSRSSLIGQFMLESILLSLIGMVVAFMLMEICLPYFNGLLNINLIVNYSDWKFWSVLIGLTLFTGLLAGSYPAFYLSSFEPVEVLKGLPVAGNSSLLVRKVLVVFQFVFAACLIICTAVIYQQLNYIKNKPIGYNKAGLIEIQIQGNLKDESRLVLLKDRLLKTGAVSSLTYFSMGLNETGNSTFGIGWQGKAPNYSVLFNYRSAGYDFIKTIGTSMVAGRAFSAQFNDSLSLVLNEAAVKAIGLKQPLGAVVRVWDKQLTVIGVIKDFVMESPYQKAAPMIMYHRMTEVSKVIVRLNQAQNVSTSVHAIDEVMKELNPEFPVDRKFVDEEFGQKFKDEQLLGTLSNWFGGFAVFISCLGLLGLALFMAEQRKKEISIRKVLGASTMNVLTLLNRDFIKLVAIANLIAFPLGYIIVNKWLSAYEFRVAISILPFAIAIGLSLLIAVLTVSLQSFKVARSNPIDALKYE</sequence>
<feature type="transmembrane region" description="Helical" evidence="6">
    <location>
        <begin position="334"/>
        <end position="355"/>
    </location>
</feature>
<evidence type="ECO:0000259" key="8">
    <source>
        <dbReference type="Pfam" id="PF12704"/>
    </source>
</evidence>
<dbReference type="RefSeq" id="WP_131610978.1">
    <property type="nucleotide sequence ID" value="NZ_SJSM01000017.1"/>
</dbReference>
<feature type="transmembrane region" description="Helical" evidence="6">
    <location>
        <begin position="281"/>
        <end position="300"/>
    </location>
</feature>
<feature type="transmembrane region" description="Helical" evidence="6">
    <location>
        <begin position="416"/>
        <end position="440"/>
    </location>
</feature>
<keyword evidence="10" id="KW-1185">Reference proteome</keyword>
<evidence type="ECO:0000256" key="4">
    <source>
        <dbReference type="ARBA" id="ARBA00022989"/>
    </source>
</evidence>
<dbReference type="InterPro" id="IPR050250">
    <property type="entry name" value="Macrolide_Exporter_MacB"/>
</dbReference>
<protein>
    <submittedName>
        <fullName evidence="9">ABC transporter permease</fullName>
    </submittedName>
</protein>
<proteinExistence type="predicted"/>
<evidence type="ECO:0000256" key="3">
    <source>
        <dbReference type="ARBA" id="ARBA00022692"/>
    </source>
</evidence>
<feature type="transmembrane region" description="Helical" evidence="6">
    <location>
        <begin position="21"/>
        <end position="43"/>
    </location>
</feature>
<dbReference type="Proteomes" id="UP000291117">
    <property type="component" value="Unassembled WGS sequence"/>
</dbReference>
<evidence type="ECO:0000313" key="10">
    <source>
        <dbReference type="Proteomes" id="UP000291117"/>
    </source>
</evidence>
<keyword evidence="5 6" id="KW-0472">Membrane</keyword>